<dbReference type="InterPro" id="IPR012677">
    <property type="entry name" value="Nucleotide-bd_a/b_plait_sf"/>
</dbReference>
<accession>A0AAV1ABY8</accession>
<keyword evidence="2" id="KW-0808">Transferase</keyword>
<name>A0AAV1ABY8_VICFA</name>
<evidence type="ECO:0000256" key="2">
    <source>
        <dbReference type="ARBA" id="ARBA00022679"/>
    </source>
</evidence>
<dbReference type="PANTHER" id="PTHR11061:SF30">
    <property type="entry name" value="TRNA (URACIL(54)-C(5))-METHYLTRANSFERASE"/>
    <property type="match status" value="1"/>
</dbReference>
<dbReference type="SUPFAM" id="SSF53335">
    <property type="entry name" value="S-adenosyl-L-methionine-dependent methyltransferases"/>
    <property type="match status" value="1"/>
</dbReference>
<dbReference type="InterPro" id="IPR020904">
    <property type="entry name" value="Sc_DH/Rdtase_CS"/>
</dbReference>
<dbReference type="Gene3D" id="3.30.70.330">
    <property type="match status" value="1"/>
</dbReference>
<evidence type="ECO:0000313" key="5">
    <source>
        <dbReference type="EMBL" id="CAI8607579.1"/>
    </source>
</evidence>
<reference evidence="5 6" key="1">
    <citation type="submission" date="2023-01" db="EMBL/GenBank/DDBJ databases">
        <authorList>
            <person name="Kreplak J."/>
        </authorList>
    </citation>
    <scope>NUCLEOTIDE SEQUENCE [LARGE SCALE GENOMIC DNA]</scope>
</reference>
<dbReference type="GO" id="GO:0006396">
    <property type="term" value="P:RNA processing"/>
    <property type="evidence" value="ECO:0007669"/>
    <property type="project" value="InterPro"/>
</dbReference>
<evidence type="ECO:0000313" key="6">
    <source>
        <dbReference type="Proteomes" id="UP001157006"/>
    </source>
</evidence>
<dbReference type="Pfam" id="PF00106">
    <property type="entry name" value="adh_short"/>
    <property type="match status" value="1"/>
</dbReference>
<evidence type="ECO:0000256" key="3">
    <source>
        <dbReference type="ARBA" id="ARBA00022691"/>
    </source>
</evidence>
<dbReference type="InterPro" id="IPR010280">
    <property type="entry name" value="U5_MeTrfase_fam"/>
</dbReference>
<feature type="region of interest" description="Disordered" evidence="4">
    <location>
        <begin position="243"/>
        <end position="292"/>
    </location>
</feature>
<evidence type="ECO:0000256" key="4">
    <source>
        <dbReference type="SAM" id="MobiDB-lite"/>
    </source>
</evidence>
<protein>
    <recommendedName>
        <fullName evidence="7">RRM domain-containing protein</fullName>
    </recommendedName>
</protein>
<feature type="compositionally biased region" description="Basic residues" evidence="4">
    <location>
        <begin position="250"/>
        <end position="263"/>
    </location>
</feature>
<dbReference type="GO" id="GO:0032259">
    <property type="term" value="P:methylation"/>
    <property type="evidence" value="ECO:0007669"/>
    <property type="project" value="UniProtKB-KW"/>
</dbReference>
<dbReference type="GO" id="GO:0003676">
    <property type="term" value="F:nucleic acid binding"/>
    <property type="evidence" value="ECO:0007669"/>
    <property type="project" value="InterPro"/>
</dbReference>
<organism evidence="5 6">
    <name type="scientific">Vicia faba</name>
    <name type="common">Broad bean</name>
    <name type="synonym">Faba vulgaris</name>
    <dbReference type="NCBI Taxonomy" id="3906"/>
    <lineage>
        <taxon>Eukaryota</taxon>
        <taxon>Viridiplantae</taxon>
        <taxon>Streptophyta</taxon>
        <taxon>Embryophyta</taxon>
        <taxon>Tracheophyta</taxon>
        <taxon>Spermatophyta</taxon>
        <taxon>Magnoliopsida</taxon>
        <taxon>eudicotyledons</taxon>
        <taxon>Gunneridae</taxon>
        <taxon>Pentapetalae</taxon>
        <taxon>rosids</taxon>
        <taxon>fabids</taxon>
        <taxon>Fabales</taxon>
        <taxon>Fabaceae</taxon>
        <taxon>Papilionoideae</taxon>
        <taxon>50 kb inversion clade</taxon>
        <taxon>NPAAA clade</taxon>
        <taxon>Hologalegina</taxon>
        <taxon>IRL clade</taxon>
        <taxon>Fabeae</taxon>
        <taxon>Vicia</taxon>
    </lineage>
</organism>
<proteinExistence type="predicted"/>
<dbReference type="EMBL" id="OX451739">
    <property type="protein sequence ID" value="CAI8607579.1"/>
    <property type="molecule type" value="Genomic_DNA"/>
</dbReference>
<dbReference type="PANTHER" id="PTHR11061">
    <property type="entry name" value="RNA M5U METHYLTRANSFERASE"/>
    <property type="match status" value="1"/>
</dbReference>
<gene>
    <name evidence="5" type="ORF">VFH_IV044680</name>
</gene>
<dbReference type="AlphaFoldDB" id="A0AAV1ABY8"/>
<dbReference type="InterPro" id="IPR036291">
    <property type="entry name" value="NAD(P)-bd_dom_sf"/>
</dbReference>
<dbReference type="SUPFAM" id="SSF51735">
    <property type="entry name" value="NAD(P)-binding Rossmann-fold domains"/>
    <property type="match status" value="1"/>
</dbReference>
<keyword evidence="6" id="KW-1185">Reference proteome</keyword>
<evidence type="ECO:0000256" key="1">
    <source>
        <dbReference type="ARBA" id="ARBA00022603"/>
    </source>
</evidence>
<dbReference type="GO" id="GO:0008173">
    <property type="term" value="F:RNA methyltransferase activity"/>
    <property type="evidence" value="ECO:0007669"/>
    <property type="project" value="InterPro"/>
</dbReference>
<dbReference type="InterPro" id="IPR002347">
    <property type="entry name" value="SDR_fam"/>
</dbReference>
<keyword evidence="3" id="KW-0949">S-adenosyl-L-methionine</keyword>
<dbReference type="Proteomes" id="UP001157006">
    <property type="component" value="Chromosome 4"/>
</dbReference>
<dbReference type="Gene3D" id="3.40.50.150">
    <property type="entry name" value="Vaccinia Virus protein VP39"/>
    <property type="match status" value="1"/>
</dbReference>
<keyword evidence="1" id="KW-0489">Methyltransferase</keyword>
<dbReference type="InterPro" id="IPR035979">
    <property type="entry name" value="RBD_domain_sf"/>
</dbReference>
<sequence>MCDRALPDERFIGRITRKKGNYAEATKLQTLTPPFHTVYPPCVYVPHYGGCKTQNLSYQAQVKAKEEQVRDLIIHVGRFSQKELELHGIMKPIVPFDIQFYYRNKMEFSFGPYKWLPKELLHEGNVDGGSENYALGLHVPGFFDKIINVDKCLLQTDPANKVLAAIQECWRDPQLGFSPYNVHSHVGFLKHLMLRSGKYLRVITNMSSAAGKTPAPGQAIYSASKFALNGYFHSLRSELCQKGIQAQSRSRSRSRSRSVPRQRPRSDSRGRGRSRSRSPERAANPTNPGNTLYVTGLSSRVIERDLEDHFSKEGKVASCFLVVEPRT</sequence>
<dbReference type="Gene3D" id="3.40.50.720">
    <property type="entry name" value="NAD(P)-binding Rossmann-like Domain"/>
    <property type="match status" value="1"/>
</dbReference>
<dbReference type="SUPFAM" id="SSF54928">
    <property type="entry name" value="RNA-binding domain, RBD"/>
    <property type="match status" value="1"/>
</dbReference>
<dbReference type="InterPro" id="IPR029063">
    <property type="entry name" value="SAM-dependent_MTases_sf"/>
</dbReference>
<evidence type="ECO:0008006" key="7">
    <source>
        <dbReference type="Google" id="ProtNLM"/>
    </source>
</evidence>
<dbReference type="PROSITE" id="PS00061">
    <property type="entry name" value="ADH_SHORT"/>
    <property type="match status" value="1"/>
</dbReference>